<evidence type="ECO:0000256" key="5">
    <source>
        <dbReference type="HAMAP-Rule" id="MF_03187"/>
    </source>
</evidence>
<dbReference type="InterPro" id="IPR029063">
    <property type="entry name" value="SAM-dependent_MTases_sf"/>
</dbReference>
<comment type="subcellular location">
    <subcellularLocation>
        <location evidence="1 5">Cytoplasm</location>
    </subcellularLocation>
</comment>
<accession>A0A383UUD9</accession>
<dbReference type="PANTHER" id="PTHR13200">
    <property type="entry name" value="EEF1A LYSINE METHYLTRANSFERASE 1"/>
    <property type="match status" value="1"/>
</dbReference>
<protein>
    <recommendedName>
        <fullName evidence="5">Protein-lysine N-methyltransferase EFM5</fullName>
        <ecNumber evidence="5">2.1.1.-</ecNumber>
    </recommendedName>
    <alternativeName>
        <fullName evidence="5">Elongation factor methyltransferase 5</fullName>
    </alternativeName>
</protein>
<dbReference type="InterPro" id="IPR002052">
    <property type="entry name" value="DNA_methylase_N6_adenine_CS"/>
</dbReference>
<dbReference type="InterPro" id="IPR041370">
    <property type="entry name" value="Mlase_EEF1AKMT1/ZCCHC4"/>
</dbReference>
<evidence type="ECO:0000256" key="4">
    <source>
        <dbReference type="ARBA" id="ARBA00022679"/>
    </source>
</evidence>
<evidence type="ECO:0000256" key="2">
    <source>
        <dbReference type="ARBA" id="ARBA00022490"/>
    </source>
</evidence>
<comment type="function">
    <text evidence="5">S-adenosyl-L-methionine-dependent protein-lysine N-methyltransferase that trimethylates elongation factor 1-alpha at 'Lys-79'.</text>
</comment>
<dbReference type="PANTHER" id="PTHR13200:SF0">
    <property type="entry name" value="EEF1A LYSINE METHYLTRANSFERASE 1"/>
    <property type="match status" value="1"/>
</dbReference>
<dbReference type="EMBL" id="UNSH01000060">
    <property type="protein sequence ID" value="SZF03944.1"/>
    <property type="molecule type" value="Genomic_DNA"/>
</dbReference>
<dbReference type="GO" id="GO:0032259">
    <property type="term" value="P:methylation"/>
    <property type="evidence" value="ECO:0007669"/>
    <property type="project" value="UniProtKB-KW"/>
</dbReference>
<reference evidence="6 7" key="1">
    <citation type="submission" date="2017-11" db="EMBL/GenBank/DDBJ databases">
        <authorList>
            <person name="Kracher B."/>
        </authorList>
    </citation>
    <scope>NUCLEOTIDE SEQUENCE [LARGE SCALE GENOMIC DNA]</scope>
    <source>
        <strain evidence="6 7">RACE1</strain>
    </source>
</reference>
<dbReference type="PROSITE" id="PS00092">
    <property type="entry name" value="N6_MTASE"/>
    <property type="match status" value="1"/>
</dbReference>
<evidence type="ECO:0000313" key="6">
    <source>
        <dbReference type="EMBL" id="SZF03944.1"/>
    </source>
</evidence>
<dbReference type="AlphaFoldDB" id="A0A383UUD9"/>
<name>A0A383UUD9_BLUHO</name>
<dbReference type="GO" id="GO:0016279">
    <property type="term" value="F:protein-lysine N-methyltransferase activity"/>
    <property type="evidence" value="ECO:0007669"/>
    <property type="project" value="UniProtKB-UniRule"/>
</dbReference>
<dbReference type="GO" id="GO:0003676">
    <property type="term" value="F:nucleic acid binding"/>
    <property type="evidence" value="ECO:0007669"/>
    <property type="project" value="InterPro"/>
</dbReference>
<proteinExistence type="inferred from homology"/>
<dbReference type="Gene3D" id="3.40.50.150">
    <property type="entry name" value="Vaccinia Virus protein VP39"/>
    <property type="match status" value="1"/>
</dbReference>
<evidence type="ECO:0000313" key="7">
    <source>
        <dbReference type="Proteomes" id="UP000275772"/>
    </source>
</evidence>
<dbReference type="GO" id="GO:0005737">
    <property type="term" value="C:cytoplasm"/>
    <property type="evidence" value="ECO:0007669"/>
    <property type="project" value="UniProtKB-SubCell"/>
</dbReference>
<gene>
    <name evidence="5" type="primary">EFM5</name>
    <name evidence="6" type="ORF">BLGHR1_14738</name>
</gene>
<comment type="similarity">
    <text evidence="5">Belongs to the class I-like SAM-binding methyltransferase superfamily. EFM5 family.</text>
</comment>
<dbReference type="HAMAP" id="MF_03187">
    <property type="entry name" value="Methyltr_EFM5"/>
    <property type="match status" value="1"/>
</dbReference>
<sequence>MDDEETPTLSSTAISALQEFYAERTAREETFQKLKHEAEVAADSVDILSMDLFVESWQDSQFWYSEETANILATALLGDADEKETIAIVSAPSAYVMARRILKQSGRPKEKWPRLFLLEYDLRFEIFKDDFIFFDYNKPLSLPPWLKGTVDHIICDPPFLSDDCQTKAAMTVRWVSKCHKNDSEREVENSRLIVCTGERMENAILKLYRQQGIARTSLEPVHSKQQLSNEFLCFANFESDFWALKRKHLEKSDDF</sequence>
<dbReference type="VEuPathDB" id="FungiDB:BLGHR1_14738"/>
<keyword evidence="3 5" id="KW-0489">Methyltransferase</keyword>
<dbReference type="Proteomes" id="UP000275772">
    <property type="component" value="Unassembled WGS sequence"/>
</dbReference>
<keyword evidence="4 5" id="KW-0808">Transferase</keyword>
<keyword evidence="2 5" id="KW-0963">Cytoplasm</keyword>
<organism evidence="6 7">
    <name type="scientific">Blumeria hordei</name>
    <name type="common">Barley powdery mildew</name>
    <name type="synonym">Blumeria graminis f. sp. hordei</name>
    <dbReference type="NCBI Taxonomy" id="2867405"/>
    <lineage>
        <taxon>Eukaryota</taxon>
        <taxon>Fungi</taxon>
        <taxon>Dikarya</taxon>
        <taxon>Ascomycota</taxon>
        <taxon>Pezizomycotina</taxon>
        <taxon>Leotiomycetes</taxon>
        <taxon>Erysiphales</taxon>
        <taxon>Erysiphaceae</taxon>
        <taxon>Blumeria</taxon>
    </lineage>
</organism>
<dbReference type="InterPro" id="IPR019369">
    <property type="entry name" value="Efm5/EEF1AKMT1"/>
</dbReference>
<evidence type="ECO:0000256" key="3">
    <source>
        <dbReference type="ARBA" id="ARBA00022603"/>
    </source>
</evidence>
<dbReference type="EC" id="2.1.1.-" evidence="5"/>
<evidence type="ECO:0000256" key="1">
    <source>
        <dbReference type="ARBA" id="ARBA00004496"/>
    </source>
</evidence>
<dbReference type="Pfam" id="PF10237">
    <property type="entry name" value="N6-adenineMlase"/>
    <property type="match status" value="1"/>
</dbReference>